<dbReference type="SMART" id="SM00100">
    <property type="entry name" value="cNMP"/>
    <property type="match status" value="1"/>
</dbReference>
<gene>
    <name evidence="2" type="ORF">MARLIPOL_02745</name>
</gene>
<dbReference type="HOGENOM" id="CLU_1592609_0_0_6"/>
<dbReference type="PATRIC" id="fig|1318628.3.peg.551"/>
<dbReference type="PROSITE" id="PS50042">
    <property type="entry name" value="CNMP_BINDING_3"/>
    <property type="match status" value="1"/>
</dbReference>
<dbReference type="OrthoDB" id="5740565at2"/>
<feature type="domain" description="Cyclic nucleotide-binding" evidence="1">
    <location>
        <begin position="23"/>
        <end position="125"/>
    </location>
</feature>
<dbReference type="AlphaFoldDB" id="R8B4R6"/>
<proteinExistence type="predicted"/>
<dbReference type="InterPro" id="IPR014710">
    <property type="entry name" value="RmlC-like_jellyroll"/>
</dbReference>
<protein>
    <submittedName>
        <fullName evidence="2">Cyclic nucleotide-binding protein</fullName>
    </submittedName>
</protein>
<evidence type="ECO:0000259" key="1">
    <source>
        <dbReference type="PROSITE" id="PS50042"/>
    </source>
</evidence>
<dbReference type="InterPro" id="IPR000595">
    <property type="entry name" value="cNMP-bd_dom"/>
</dbReference>
<dbReference type="Pfam" id="PF00027">
    <property type="entry name" value="cNMP_binding"/>
    <property type="match status" value="1"/>
</dbReference>
<dbReference type="InterPro" id="IPR018490">
    <property type="entry name" value="cNMP-bd_dom_sf"/>
</dbReference>
<comment type="caution">
    <text evidence="2">The sequence shown here is derived from an EMBL/GenBank/DDBJ whole genome shotgun (WGS) entry which is preliminary data.</text>
</comment>
<reference evidence="2 3" key="1">
    <citation type="journal article" date="2013" name="Genome Announc.">
        <title>Draft Genome Sequence of the Moderately Halophilic Bacterium Marinobacter lipolyticus Strain SM19.</title>
        <authorList>
            <person name="Papke R.T."/>
            <person name="de la Haba R.R."/>
            <person name="Infante-Dominguez C."/>
            <person name="Perez D."/>
            <person name="Sanchez-Porro C."/>
            <person name="Lapierre P."/>
            <person name="Ventosa A."/>
        </authorList>
    </citation>
    <scope>NUCLEOTIDE SEQUENCE [LARGE SCALE GENOMIC DNA]</scope>
    <source>
        <strain evidence="2 3">SM19</strain>
    </source>
</reference>
<evidence type="ECO:0000313" key="3">
    <source>
        <dbReference type="Proteomes" id="UP000016540"/>
    </source>
</evidence>
<accession>R8B4R6</accession>
<organism evidence="2 3">
    <name type="scientific">Marinobacter lipolyticus SM19</name>
    <dbReference type="NCBI Taxonomy" id="1318628"/>
    <lineage>
        <taxon>Bacteria</taxon>
        <taxon>Pseudomonadati</taxon>
        <taxon>Pseudomonadota</taxon>
        <taxon>Gammaproteobacteria</taxon>
        <taxon>Pseudomonadales</taxon>
        <taxon>Marinobacteraceae</taxon>
        <taxon>Marinobacter</taxon>
    </lineage>
</organism>
<dbReference type="EMBL" id="ASAD01000006">
    <property type="protein sequence ID" value="EON93588.1"/>
    <property type="molecule type" value="Genomic_DNA"/>
</dbReference>
<sequence>MREIDALEFWQAQGSAYFRELSTFGALTDDVILSLLQGGRVLRIDAGEGLYTVGERSTAFYIVLIGTVNTYMPRSDGGCTLARCHQPGDDMGFVPMIALQDHPASTEAAIDSVVLEITCGQFLELHQQDPDAFGVILLNLVRGMARAIIRIATVLADQDSELHKLYK</sequence>
<dbReference type="RefSeq" id="WP_012136548.1">
    <property type="nucleotide sequence ID" value="NZ_KE007306.1"/>
</dbReference>
<dbReference type="eggNOG" id="COG0664">
    <property type="taxonomic scope" value="Bacteria"/>
</dbReference>
<dbReference type="Gene3D" id="2.60.120.10">
    <property type="entry name" value="Jelly Rolls"/>
    <property type="match status" value="1"/>
</dbReference>
<evidence type="ECO:0000313" key="2">
    <source>
        <dbReference type="EMBL" id="EON93588.1"/>
    </source>
</evidence>
<name>R8B4R6_9GAMM</name>
<dbReference type="SUPFAM" id="SSF51206">
    <property type="entry name" value="cAMP-binding domain-like"/>
    <property type="match status" value="1"/>
</dbReference>
<dbReference type="Proteomes" id="UP000016540">
    <property type="component" value="Unassembled WGS sequence"/>
</dbReference>
<dbReference type="STRING" id="1318628.MARLIPOL_02745"/>
<keyword evidence="3" id="KW-1185">Reference proteome</keyword>
<dbReference type="CDD" id="cd00038">
    <property type="entry name" value="CAP_ED"/>
    <property type="match status" value="1"/>
</dbReference>